<feature type="region of interest" description="Disordered" evidence="11">
    <location>
        <begin position="412"/>
        <end position="439"/>
    </location>
</feature>
<feature type="domain" description="G-protein coupled receptors family 2 profile 2" evidence="14">
    <location>
        <begin position="122"/>
        <end position="379"/>
    </location>
</feature>
<evidence type="ECO:0000256" key="9">
    <source>
        <dbReference type="ARBA" id="ARBA00023180"/>
    </source>
</evidence>
<dbReference type="InterPro" id="IPR017981">
    <property type="entry name" value="GPCR_2-like_7TM"/>
</dbReference>
<feature type="transmembrane region" description="Helical" evidence="12">
    <location>
        <begin position="330"/>
        <end position="347"/>
    </location>
</feature>
<protein>
    <recommendedName>
        <fullName evidence="17">G-protein coupled receptors family 2 profile 2 domain-containing protein</fullName>
    </recommendedName>
</protein>
<dbReference type="Pfam" id="PF00002">
    <property type="entry name" value="7tm_2"/>
    <property type="match status" value="1"/>
</dbReference>
<dbReference type="PROSITE" id="PS50261">
    <property type="entry name" value="G_PROTEIN_RECEP_F2_4"/>
    <property type="match status" value="1"/>
</dbReference>
<evidence type="ECO:0000256" key="2">
    <source>
        <dbReference type="ARBA" id="ARBA00005314"/>
    </source>
</evidence>
<evidence type="ECO:0000259" key="14">
    <source>
        <dbReference type="PROSITE" id="PS50261"/>
    </source>
</evidence>
<feature type="transmembrane region" description="Helical" evidence="12">
    <location>
        <begin position="284"/>
        <end position="310"/>
    </location>
</feature>
<dbReference type="PROSITE" id="PS00649">
    <property type="entry name" value="G_PROTEIN_RECEP_F2_1"/>
    <property type="match status" value="1"/>
</dbReference>
<dbReference type="InterPro" id="IPR036445">
    <property type="entry name" value="GPCR_2_extracell_dom_sf"/>
</dbReference>
<sequence length="468" mass="53518">MNDSKNVRILINADQACSAMNTNVSFVEKYQDTHCMANFDRSLCWLPVIKGETVQTDCPFSYCSSRPGCENVQQEYHIFKTCNDNGTWGSTDYEQCRVLASKHSECIVAFCNTCPNLEREVIISVTLTLSIVSVILLIAAIVLFSIFDSIQCRRLSIHKHLALAFVFRFSALAIWTIVQMTNFFNDCTMMKPAKIESLEWVCKVIIWCVMYFQVASFIWMLIEGAFLYSRFTVMAMRHSDAPWWFYLACGWGIPLVSVTLWTIIHSNNPETGYCWIPYSQGSDMWILAGTMGIAMIMNLIFLLAIVVILVQKLRTENSAESKKIWRTIKATLLLVPLLGISNMPLFYEPQFPTFQYLMTSTVLQHSQGIFISVLYCFLNSEIQGAVKRQLSKVPIEFFKPRTRFETERTYVPEARNGPSKNGVPMEELNGTKLKPEENGQRGLRRIWTTQKAKLGLLSPPMAPIKYTR</sequence>
<keyword evidence="8" id="KW-0675">Receptor</keyword>
<feature type="transmembrane region" description="Helical" evidence="12">
    <location>
        <begin position="204"/>
        <end position="222"/>
    </location>
</feature>
<dbReference type="GO" id="GO:0005886">
    <property type="term" value="C:plasma membrane"/>
    <property type="evidence" value="ECO:0007669"/>
    <property type="project" value="UniProtKB-SubCell"/>
</dbReference>
<keyword evidence="16" id="KW-1185">Reference proteome</keyword>
<evidence type="ECO:0000256" key="3">
    <source>
        <dbReference type="ARBA" id="ARBA00022475"/>
    </source>
</evidence>
<feature type="transmembrane region" description="Helical" evidence="12">
    <location>
        <begin position="165"/>
        <end position="184"/>
    </location>
</feature>
<feature type="transmembrane region" description="Helical" evidence="12">
    <location>
        <begin position="121"/>
        <end position="144"/>
    </location>
</feature>
<dbReference type="InterPro" id="IPR017983">
    <property type="entry name" value="GPCR_2_secretin-like_CS"/>
</dbReference>
<evidence type="ECO:0000256" key="10">
    <source>
        <dbReference type="ARBA" id="ARBA00023224"/>
    </source>
</evidence>
<keyword evidence="6" id="KW-0297">G-protein coupled receptor</keyword>
<accession>A0A9P1IX77</accession>
<proteinExistence type="inferred from homology"/>
<keyword evidence="3" id="KW-1003">Cell membrane</keyword>
<dbReference type="GO" id="GO:0007166">
    <property type="term" value="P:cell surface receptor signaling pathway"/>
    <property type="evidence" value="ECO:0007669"/>
    <property type="project" value="InterPro"/>
</dbReference>
<dbReference type="PROSITE" id="PS50227">
    <property type="entry name" value="G_PROTEIN_RECEP_F2_3"/>
    <property type="match status" value="1"/>
</dbReference>
<feature type="transmembrane region" description="Helical" evidence="12">
    <location>
        <begin position="353"/>
        <end position="378"/>
    </location>
</feature>
<evidence type="ECO:0000256" key="5">
    <source>
        <dbReference type="ARBA" id="ARBA00022989"/>
    </source>
</evidence>
<gene>
    <name evidence="15" type="ORF">CAMP_LOCUS16585</name>
</gene>
<evidence type="ECO:0000256" key="6">
    <source>
        <dbReference type="ARBA" id="ARBA00023040"/>
    </source>
</evidence>
<dbReference type="CDD" id="cd15041">
    <property type="entry name" value="7tmB1_hormone_R"/>
    <property type="match status" value="1"/>
</dbReference>
<evidence type="ECO:0000256" key="11">
    <source>
        <dbReference type="SAM" id="MobiDB-lite"/>
    </source>
</evidence>
<keyword evidence="7 12" id="KW-0472">Membrane</keyword>
<evidence type="ECO:0000256" key="4">
    <source>
        <dbReference type="ARBA" id="ARBA00022692"/>
    </source>
</evidence>
<evidence type="ECO:0000256" key="8">
    <source>
        <dbReference type="ARBA" id="ARBA00023170"/>
    </source>
</evidence>
<dbReference type="PRINTS" id="PR00249">
    <property type="entry name" value="GPCRSECRETIN"/>
</dbReference>
<dbReference type="InterPro" id="IPR000832">
    <property type="entry name" value="GPCR_2_secretin-like"/>
</dbReference>
<evidence type="ECO:0000259" key="13">
    <source>
        <dbReference type="PROSITE" id="PS50227"/>
    </source>
</evidence>
<dbReference type="InterPro" id="IPR001879">
    <property type="entry name" value="GPCR_2_extracellular_dom"/>
</dbReference>
<keyword evidence="10" id="KW-0807">Transducer</keyword>
<evidence type="ECO:0000313" key="16">
    <source>
        <dbReference type="Proteomes" id="UP001152747"/>
    </source>
</evidence>
<keyword evidence="4 12" id="KW-0812">Transmembrane</keyword>
<dbReference type="Pfam" id="PF02793">
    <property type="entry name" value="HRM"/>
    <property type="match status" value="1"/>
</dbReference>
<dbReference type="Gene3D" id="4.10.1240.10">
    <property type="entry name" value="GPCR, family 2, extracellular hormone receptor domain"/>
    <property type="match status" value="1"/>
</dbReference>
<dbReference type="EMBL" id="CANHGI010000006">
    <property type="protein sequence ID" value="CAI5453948.1"/>
    <property type="molecule type" value="Genomic_DNA"/>
</dbReference>
<dbReference type="Gene3D" id="1.20.1070.10">
    <property type="entry name" value="Rhodopsin 7-helix transmembrane proteins"/>
    <property type="match status" value="1"/>
</dbReference>
<dbReference type="InterPro" id="IPR050332">
    <property type="entry name" value="GPCR_2"/>
</dbReference>
<name>A0A9P1IX77_9PELO</name>
<dbReference type="PANTHER" id="PTHR45620:SF37">
    <property type="entry name" value="G_PROTEIN_RECEP_F2_4 DOMAIN-CONTAINING PROTEIN"/>
    <property type="match status" value="1"/>
</dbReference>
<dbReference type="GO" id="GO:0008528">
    <property type="term" value="F:G protein-coupled peptide receptor activity"/>
    <property type="evidence" value="ECO:0007669"/>
    <property type="project" value="TreeGrafter"/>
</dbReference>
<dbReference type="GO" id="GO:0007188">
    <property type="term" value="P:adenylate cyclase-modulating G protein-coupled receptor signaling pathway"/>
    <property type="evidence" value="ECO:0007669"/>
    <property type="project" value="TreeGrafter"/>
</dbReference>
<keyword evidence="9" id="KW-0325">Glycoprotein</keyword>
<comment type="caution">
    <text evidence="15">The sequence shown here is derived from an EMBL/GenBank/DDBJ whole genome shotgun (WGS) entry which is preliminary data.</text>
</comment>
<dbReference type="SUPFAM" id="SSF81321">
    <property type="entry name" value="Family A G protein-coupled receptor-like"/>
    <property type="match status" value="1"/>
</dbReference>
<evidence type="ECO:0008006" key="17">
    <source>
        <dbReference type="Google" id="ProtNLM"/>
    </source>
</evidence>
<reference evidence="15" key="1">
    <citation type="submission" date="2022-11" db="EMBL/GenBank/DDBJ databases">
        <authorList>
            <person name="Kikuchi T."/>
        </authorList>
    </citation>
    <scope>NUCLEOTIDE SEQUENCE</scope>
    <source>
        <strain evidence="15">PS1010</strain>
    </source>
</reference>
<evidence type="ECO:0000313" key="15">
    <source>
        <dbReference type="EMBL" id="CAI5453948.1"/>
    </source>
</evidence>
<dbReference type="OrthoDB" id="5967113at2759"/>
<dbReference type="AlphaFoldDB" id="A0A9P1IX77"/>
<comment type="similarity">
    <text evidence="2">Belongs to the G-protein coupled receptor 2 family.</text>
</comment>
<feature type="transmembrane region" description="Helical" evidence="12">
    <location>
        <begin position="243"/>
        <end position="264"/>
    </location>
</feature>
<dbReference type="PANTHER" id="PTHR45620">
    <property type="entry name" value="PDF RECEPTOR-LIKE PROTEIN-RELATED"/>
    <property type="match status" value="1"/>
</dbReference>
<organism evidence="15 16">
    <name type="scientific">Caenorhabditis angaria</name>
    <dbReference type="NCBI Taxonomy" id="860376"/>
    <lineage>
        <taxon>Eukaryota</taxon>
        <taxon>Metazoa</taxon>
        <taxon>Ecdysozoa</taxon>
        <taxon>Nematoda</taxon>
        <taxon>Chromadorea</taxon>
        <taxon>Rhabditida</taxon>
        <taxon>Rhabditina</taxon>
        <taxon>Rhabditomorpha</taxon>
        <taxon>Rhabditoidea</taxon>
        <taxon>Rhabditidae</taxon>
        <taxon>Peloderinae</taxon>
        <taxon>Caenorhabditis</taxon>
    </lineage>
</organism>
<evidence type="ECO:0000256" key="12">
    <source>
        <dbReference type="SAM" id="Phobius"/>
    </source>
</evidence>
<evidence type="ECO:0000256" key="7">
    <source>
        <dbReference type="ARBA" id="ARBA00023136"/>
    </source>
</evidence>
<dbReference type="Proteomes" id="UP001152747">
    <property type="component" value="Unassembled WGS sequence"/>
</dbReference>
<feature type="domain" description="G-protein coupled receptors family 2 profile 1" evidence="13">
    <location>
        <begin position="16"/>
        <end position="100"/>
    </location>
</feature>
<dbReference type="SUPFAM" id="SSF111418">
    <property type="entry name" value="Hormone receptor domain"/>
    <property type="match status" value="1"/>
</dbReference>
<dbReference type="SMART" id="SM00008">
    <property type="entry name" value="HormR"/>
    <property type="match status" value="1"/>
</dbReference>
<evidence type="ECO:0000256" key="1">
    <source>
        <dbReference type="ARBA" id="ARBA00004651"/>
    </source>
</evidence>
<comment type="subcellular location">
    <subcellularLocation>
        <location evidence="1">Cell membrane</location>
        <topology evidence="1">Multi-pass membrane protein</topology>
    </subcellularLocation>
</comment>
<keyword evidence="5 12" id="KW-1133">Transmembrane helix</keyword>